<reference evidence="1" key="1">
    <citation type="submission" date="2016-01" db="EMBL/GenBank/DDBJ databases">
        <authorList>
            <person name="Peeters C."/>
        </authorList>
    </citation>
    <scope>NUCLEOTIDE SEQUENCE [LARGE SCALE GENOMIC DNA]</scope>
    <source>
        <strain evidence="1">LMG 22940</strain>
    </source>
</reference>
<dbReference type="AlphaFoldDB" id="A0A158KUZ8"/>
<sequence length="63" mass="7117">MFTFEVADPASGELQVFTLKTQRGQVRLWSDPRNLLQWLDERYGVTEGSFLLQSGGSNHEGDT</sequence>
<gene>
    <name evidence="1" type="ORF">AWB68_07495</name>
</gene>
<comment type="caution">
    <text evidence="1">The sequence shown here is derived from an EMBL/GenBank/DDBJ whole genome shotgun (WGS) entry which is preliminary data.</text>
</comment>
<organism evidence="1 2">
    <name type="scientific">Caballeronia choica</name>
    <dbReference type="NCBI Taxonomy" id="326476"/>
    <lineage>
        <taxon>Bacteria</taxon>
        <taxon>Pseudomonadati</taxon>
        <taxon>Pseudomonadota</taxon>
        <taxon>Betaproteobacteria</taxon>
        <taxon>Burkholderiales</taxon>
        <taxon>Burkholderiaceae</taxon>
        <taxon>Caballeronia</taxon>
    </lineage>
</organism>
<dbReference type="EMBL" id="FCON02000172">
    <property type="protein sequence ID" value="SAL84917.1"/>
    <property type="molecule type" value="Genomic_DNA"/>
</dbReference>
<keyword evidence="2" id="KW-1185">Reference proteome</keyword>
<protein>
    <submittedName>
        <fullName evidence="1">Uncharacterized protein</fullName>
    </submittedName>
</protein>
<dbReference type="Proteomes" id="UP000054770">
    <property type="component" value="Unassembled WGS sequence"/>
</dbReference>
<accession>A0A158KUZ8</accession>
<name>A0A158KUZ8_9BURK</name>
<evidence type="ECO:0000313" key="2">
    <source>
        <dbReference type="Proteomes" id="UP000054770"/>
    </source>
</evidence>
<proteinExistence type="predicted"/>
<evidence type="ECO:0000313" key="1">
    <source>
        <dbReference type="EMBL" id="SAL84917.1"/>
    </source>
</evidence>
<dbReference type="RefSeq" id="WP_200828900.1">
    <property type="nucleotide sequence ID" value="NZ_FCON02000172.1"/>
</dbReference>